<dbReference type="InterPro" id="IPR011042">
    <property type="entry name" value="6-blade_b-propeller_TolB-like"/>
</dbReference>
<sequence length="305" mass="32503">MIHGLPEVAAAVATRLPDDLHHRGPANDWVRMTRPGATLHSFLEGPVFGPDGALYLADVPYGRIFRVAGLSDWAVAFAYEGEPHGLAFAEDGSLIVADYRQGLLRVDLGSGSARPLCTRFNTEAFRGVSDLAIDAEGDVWFTDPGRSSLTDPTGRLFRLRRDGALDCVLANVPYPNGVAFSDDGAHVFLAATRANAVWRLLRNAPERGTPMCGLYLQLSGGLGPDGLAVSRQGELAVAHAQAGQVWVFDRFGEPLLRIRTPSGRWTTAVRFGGANGRTLHIVEAQAGALLVCDLERVGPGAAAAP</sequence>
<evidence type="ECO:0000313" key="7">
    <source>
        <dbReference type="Proteomes" id="UP000192917"/>
    </source>
</evidence>
<dbReference type="PRINTS" id="PR01790">
    <property type="entry name" value="SMP30FAMILY"/>
</dbReference>
<comment type="cofactor">
    <cofactor evidence="3">
        <name>Zn(2+)</name>
        <dbReference type="ChEBI" id="CHEBI:29105"/>
    </cofactor>
    <text evidence="3">Binds 1 divalent metal cation per subunit.</text>
</comment>
<name>A0A1Y6C1M2_9PROT</name>
<dbReference type="InterPro" id="IPR001258">
    <property type="entry name" value="NHL_repeat"/>
</dbReference>
<keyword evidence="3" id="KW-0862">Zinc</keyword>
<evidence type="ECO:0000256" key="3">
    <source>
        <dbReference type="PIRSR" id="PIRSR605511-2"/>
    </source>
</evidence>
<dbReference type="STRING" id="560819.SAMN05428998_11378"/>
<dbReference type="SUPFAM" id="SSF63829">
    <property type="entry name" value="Calcium-dependent phosphotriesterase"/>
    <property type="match status" value="1"/>
</dbReference>
<dbReference type="AlphaFoldDB" id="A0A1Y6C1M2"/>
<evidence type="ECO:0000256" key="1">
    <source>
        <dbReference type="ARBA" id="ARBA00022737"/>
    </source>
</evidence>
<proteinExistence type="predicted"/>
<evidence type="ECO:0000259" key="5">
    <source>
        <dbReference type="Pfam" id="PF08450"/>
    </source>
</evidence>
<feature type="domain" description="SMP-30/Gluconolactonase/LRE-like region" evidence="5">
    <location>
        <begin position="44"/>
        <end position="284"/>
    </location>
</feature>
<dbReference type="InterPro" id="IPR013658">
    <property type="entry name" value="SGL"/>
</dbReference>
<feature type="binding site" evidence="3">
    <location>
        <position position="44"/>
    </location>
    <ligand>
        <name>a divalent metal cation</name>
        <dbReference type="ChEBI" id="CHEBI:60240"/>
    </ligand>
</feature>
<dbReference type="PANTHER" id="PTHR47572:SF5">
    <property type="entry name" value="BLR2277 PROTEIN"/>
    <property type="match status" value="1"/>
</dbReference>
<dbReference type="InterPro" id="IPR051262">
    <property type="entry name" value="SMP-30/CGR1_Lactonase"/>
</dbReference>
<reference evidence="6 7" key="1">
    <citation type="submission" date="2017-04" db="EMBL/GenBank/DDBJ databases">
        <authorList>
            <person name="Afonso C.L."/>
            <person name="Miller P.J."/>
            <person name="Scott M.A."/>
            <person name="Spackman E."/>
            <person name="Goraichik I."/>
            <person name="Dimitrov K.M."/>
            <person name="Suarez D.L."/>
            <person name="Swayne D.E."/>
        </authorList>
    </citation>
    <scope>NUCLEOTIDE SEQUENCE [LARGE SCALE GENOMIC DNA]</scope>
    <source>
        <strain evidence="6 7">USBA 355</strain>
    </source>
</reference>
<dbReference type="PROSITE" id="PS51125">
    <property type="entry name" value="NHL"/>
    <property type="match status" value="1"/>
</dbReference>
<gene>
    <name evidence="6" type="ORF">SAMN05428998_11378</name>
</gene>
<dbReference type="PANTHER" id="PTHR47572">
    <property type="entry name" value="LIPOPROTEIN-RELATED"/>
    <property type="match status" value="1"/>
</dbReference>
<evidence type="ECO:0000256" key="4">
    <source>
        <dbReference type="PROSITE-ProRule" id="PRU00504"/>
    </source>
</evidence>
<keyword evidence="1" id="KW-0677">Repeat</keyword>
<dbReference type="Gene3D" id="2.120.10.30">
    <property type="entry name" value="TolB, C-terminal domain"/>
    <property type="match status" value="1"/>
</dbReference>
<dbReference type="InterPro" id="IPR005511">
    <property type="entry name" value="SMP-30"/>
</dbReference>
<feature type="repeat" description="NHL" evidence="4">
    <location>
        <begin position="223"/>
        <end position="251"/>
    </location>
</feature>
<dbReference type="Proteomes" id="UP000192917">
    <property type="component" value="Unassembled WGS sequence"/>
</dbReference>
<feature type="active site" description="Proton donor/acceptor" evidence="2">
    <location>
        <position position="225"/>
    </location>
</feature>
<keyword evidence="7" id="KW-1185">Reference proteome</keyword>
<feature type="binding site" evidence="3">
    <location>
        <position position="176"/>
    </location>
    <ligand>
        <name>a divalent metal cation</name>
        <dbReference type="ChEBI" id="CHEBI:60240"/>
    </ligand>
</feature>
<feature type="binding site" evidence="3">
    <location>
        <position position="225"/>
    </location>
    <ligand>
        <name>a divalent metal cation</name>
        <dbReference type="ChEBI" id="CHEBI:60240"/>
    </ligand>
</feature>
<evidence type="ECO:0000256" key="2">
    <source>
        <dbReference type="PIRSR" id="PIRSR605511-1"/>
    </source>
</evidence>
<dbReference type="Pfam" id="PF08450">
    <property type="entry name" value="SGL"/>
    <property type="match status" value="1"/>
</dbReference>
<keyword evidence="3" id="KW-0479">Metal-binding</keyword>
<protein>
    <submittedName>
        <fullName evidence="6">Gluconolactonase</fullName>
    </submittedName>
</protein>
<evidence type="ECO:0000313" key="6">
    <source>
        <dbReference type="EMBL" id="SMF38859.1"/>
    </source>
</evidence>
<dbReference type="RefSeq" id="WP_085123755.1">
    <property type="nucleotide sequence ID" value="NZ_FWZX01000013.1"/>
</dbReference>
<accession>A0A1Y6C1M2</accession>
<dbReference type="EMBL" id="FWZX01000013">
    <property type="protein sequence ID" value="SMF38859.1"/>
    <property type="molecule type" value="Genomic_DNA"/>
</dbReference>
<organism evidence="6 7">
    <name type="scientific">Tistlia consotensis USBA 355</name>
    <dbReference type="NCBI Taxonomy" id="560819"/>
    <lineage>
        <taxon>Bacteria</taxon>
        <taxon>Pseudomonadati</taxon>
        <taxon>Pseudomonadota</taxon>
        <taxon>Alphaproteobacteria</taxon>
        <taxon>Rhodospirillales</taxon>
        <taxon>Rhodovibrionaceae</taxon>
        <taxon>Tistlia</taxon>
    </lineage>
</organism>
<dbReference type="GO" id="GO:0046872">
    <property type="term" value="F:metal ion binding"/>
    <property type="evidence" value="ECO:0007669"/>
    <property type="project" value="UniProtKB-KW"/>
</dbReference>